<proteinExistence type="inferred from homology"/>
<dbReference type="Gene3D" id="1.10.472.10">
    <property type="entry name" value="Cyclin-like"/>
    <property type="match status" value="2"/>
</dbReference>
<dbReference type="GO" id="GO:0016538">
    <property type="term" value="F:cyclin-dependent protein serine/threonine kinase regulator activity"/>
    <property type="evidence" value="ECO:0007669"/>
    <property type="project" value="InterPro"/>
</dbReference>
<protein>
    <submittedName>
        <fullName evidence="9">Cyclin-A2-2</fullName>
    </submittedName>
</protein>
<sequence>MHCSSRRKTSMNKENELTEKFEEPARRITRALAKAQGGAASKSSFKQVKKCVHRMNSKRASSDENKASVTATVGLQPKRRVVLKDVTNVCADDMHMDYLKATKIQTSKQTIRDPRGKKKEMVDDIFTEIPLVEDVKAKLAEDLSKIRMMEAQESTLPVKLEKSAVAEPKCHAERKCTVPDSLPPIQAFSMSVGHQSPQRKEEDEVCDRPECSKDVMDIDSNLKDPRLCSLYSPDIYNYIRVAELNRRPSTNYMEQVQKDITPSMRGILIDWLVEVSEEYKLVPDTLYLTVSLIDRFLSHNFIEKHRLQLLGVTCMLIASKYEEICAPRVEEFCFITDNTYTRGEVLKMERKVLNFLYFHLSVPTTKTFLRRFIQAAQATYKVPCMELEFLANYLAELCLVEYNFVKFLPSLIAASAVFLARWTLSKSVHPWNPTLEHYTSYKASELKTSVLALEELQLNTNGCSLNSIRDKYRQQKFKCVATMSSPERVVSVFSRR</sequence>
<evidence type="ECO:0000259" key="8">
    <source>
        <dbReference type="SMART" id="SM01332"/>
    </source>
</evidence>
<comment type="caution">
    <text evidence="9">The sequence shown here is derived from an EMBL/GenBank/DDBJ whole genome shotgun (WGS) entry which is preliminary data.</text>
</comment>
<evidence type="ECO:0000256" key="6">
    <source>
        <dbReference type="SAM" id="MobiDB-lite"/>
    </source>
</evidence>
<gene>
    <name evidence="9" type="ORF">F3Y22_tig00006991pilonHSYRG00027</name>
</gene>
<keyword evidence="4" id="KW-0131">Cell cycle</keyword>
<dbReference type="GO" id="GO:0051301">
    <property type="term" value="P:cell division"/>
    <property type="evidence" value="ECO:0007669"/>
    <property type="project" value="UniProtKB-KW"/>
</dbReference>
<dbReference type="Pfam" id="PF02984">
    <property type="entry name" value="Cyclin_C"/>
    <property type="match status" value="1"/>
</dbReference>
<evidence type="ECO:0000313" key="9">
    <source>
        <dbReference type="EMBL" id="KAE8726427.1"/>
    </source>
</evidence>
<evidence type="ECO:0000256" key="2">
    <source>
        <dbReference type="ARBA" id="ARBA00022618"/>
    </source>
</evidence>
<feature type="domain" description="Cyclin-like" evidence="7">
    <location>
        <begin position="367"/>
        <end position="455"/>
    </location>
</feature>
<dbReference type="Pfam" id="PF00134">
    <property type="entry name" value="Cyclin_N"/>
    <property type="match status" value="1"/>
</dbReference>
<dbReference type="InterPro" id="IPR036915">
    <property type="entry name" value="Cyclin-like_sf"/>
</dbReference>
<dbReference type="InterPro" id="IPR046965">
    <property type="entry name" value="Cyclin_A/B-like"/>
</dbReference>
<dbReference type="FunFam" id="1.10.472.10:FF:000013">
    <property type="entry name" value="Cyclin A1"/>
    <property type="match status" value="1"/>
</dbReference>
<keyword evidence="3 5" id="KW-0195">Cyclin</keyword>
<dbReference type="InterPro" id="IPR006671">
    <property type="entry name" value="Cyclin_N"/>
</dbReference>
<dbReference type="AlphaFoldDB" id="A0A6A3CCL0"/>
<feature type="region of interest" description="Disordered" evidence="6">
    <location>
        <begin position="1"/>
        <end position="25"/>
    </location>
</feature>
<feature type="domain" description="Cyclin C-terminal" evidence="8">
    <location>
        <begin position="363"/>
        <end position="486"/>
    </location>
</feature>
<dbReference type="SUPFAM" id="SSF47954">
    <property type="entry name" value="Cyclin-like"/>
    <property type="match status" value="2"/>
</dbReference>
<dbReference type="Proteomes" id="UP000436088">
    <property type="component" value="Unassembled WGS sequence"/>
</dbReference>
<feature type="compositionally biased region" description="Basic residues" evidence="6">
    <location>
        <begin position="1"/>
        <end position="10"/>
    </location>
</feature>
<dbReference type="InterPro" id="IPR004367">
    <property type="entry name" value="Cyclin_C-dom"/>
</dbReference>
<dbReference type="CDD" id="cd20506">
    <property type="entry name" value="CYCLIN_AtCycA-like_rpt2"/>
    <property type="match status" value="1"/>
</dbReference>
<dbReference type="InterPro" id="IPR048258">
    <property type="entry name" value="Cyclins_cyclin-box"/>
</dbReference>
<feature type="compositionally biased region" description="Basic and acidic residues" evidence="6">
    <location>
        <begin position="11"/>
        <end position="25"/>
    </location>
</feature>
<dbReference type="InterPro" id="IPR013763">
    <property type="entry name" value="Cyclin-like_dom"/>
</dbReference>
<evidence type="ECO:0000313" key="10">
    <source>
        <dbReference type="Proteomes" id="UP000436088"/>
    </source>
</evidence>
<dbReference type="CDD" id="cd20562">
    <property type="entry name" value="CYCLIN_AtCycA_like_rpt1"/>
    <property type="match status" value="1"/>
</dbReference>
<dbReference type="GO" id="GO:0044772">
    <property type="term" value="P:mitotic cell cycle phase transition"/>
    <property type="evidence" value="ECO:0007669"/>
    <property type="project" value="InterPro"/>
</dbReference>
<dbReference type="SMART" id="SM00385">
    <property type="entry name" value="CYCLIN"/>
    <property type="match status" value="2"/>
</dbReference>
<evidence type="ECO:0000256" key="3">
    <source>
        <dbReference type="ARBA" id="ARBA00023127"/>
    </source>
</evidence>
<dbReference type="EMBL" id="VEPZ02000369">
    <property type="protein sequence ID" value="KAE8726427.1"/>
    <property type="molecule type" value="Genomic_DNA"/>
</dbReference>
<keyword evidence="2" id="KW-0132">Cell division</keyword>
<dbReference type="PANTHER" id="PTHR10177">
    <property type="entry name" value="CYCLINS"/>
    <property type="match status" value="1"/>
</dbReference>
<reference evidence="9" key="1">
    <citation type="submission" date="2019-09" db="EMBL/GenBank/DDBJ databases">
        <title>Draft genome information of white flower Hibiscus syriacus.</title>
        <authorList>
            <person name="Kim Y.-M."/>
        </authorList>
    </citation>
    <scope>NUCLEOTIDE SEQUENCE [LARGE SCALE GENOMIC DNA]</scope>
    <source>
        <strain evidence="9">YM2019G1</strain>
    </source>
</reference>
<dbReference type="OrthoDB" id="5590282at2759"/>
<comment type="similarity">
    <text evidence="1">Belongs to the cyclin family. Cyclin AB subfamily.</text>
</comment>
<organism evidence="9 10">
    <name type="scientific">Hibiscus syriacus</name>
    <name type="common">Rose of Sharon</name>
    <dbReference type="NCBI Taxonomy" id="106335"/>
    <lineage>
        <taxon>Eukaryota</taxon>
        <taxon>Viridiplantae</taxon>
        <taxon>Streptophyta</taxon>
        <taxon>Embryophyta</taxon>
        <taxon>Tracheophyta</taxon>
        <taxon>Spermatophyta</taxon>
        <taxon>Magnoliopsida</taxon>
        <taxon>eudicotyledons</taxon>
        <taxon>Gunneridae</taxon>
        <taxon>Pentapetalae</taxon>
        <taxon>rosids</taxon>
        <taxon>malvids</taxon>
        <taxon>Malvales</taxon>
        <taxon>Malvaceae</taxon>
        <taxon>Malvoideae</taxon>
        <taxon>Hibiscus</taxon>
    </lineage>
</organism>
<dbReference type="PROSITE" id="PS00292">
    <property type="entry name" value="CYCLINS"/>
    <property type="match status" value="1"/>
</dbReference>
<evidence type="ECO:0000256" key="5">
    <source>
        <dbReference type="RuleBase" id="RU000383"/>
    </source>
</evidence>
<evidence type="ECO:0000256" key="1">
    <source>
        <dbReference type="ARBA" id="ARBA00006955"/>
    </source>
</evidence>
<name>A0A6A3CCL0_HIBSY</name>
<dbReference type="FunFam" id="1.10.472.10:FF:000167">
    <property type="entry name" value="Mitotic cyclin 6"/>
    <property type="match status" value="1"/>
</dbReference>
<evidence type="ECO:0000259" key="7">
    <source>
        <dbReference type="SMART" id="SM00385"/>
    </source>
</evidence>
<feature type="domain" description="Cyclin-like" evidence="7">
    <location>
        <begin position="270"/>
        <end position="354"/>
    </location>
</feature>
<dbReference type="InterPro" id="IPR039361">
    <property type="entry name" value="Cyclin"/>
</dbReference>
<dbReference type="SMART" id="SM01332">
    <property type="entry name" value="Cyclin_C"/>
    <property type="match status" value="1"/>
</dbReference>
<evidence type="ECO:0000256" key="4">
    <source>
        <dbReference type="ARBA" id="ARBA00023306"/>
    </source>
</evidence>
<dbReference type="PIRSF" id="PIRSF001771">
    <property type="entry name" value="Cyclin_A_B_D_E"/>
    <property type="match status" value="1"/>
</dbReference>
<accession>A0A6A3CCL0</accession>
<keyword evidence="10" id="KW-1185">Reference proteome</keyword>